<organism evidence="2 3">
    <name type="scientific">Cladophialophora immunda</name>
    <dbReference type="NCBI Taxonomy" id="569365"/>
    <lineage>
        <taxon>Eukaryota</taxon>
        <taxon>Fungi</taxon>
        <taxon>Dikarya</taxon>
        <taxon>Ascomycota</taxon>
        <taxon>Pezizomycotina</taxon>
        <taxon>Eurotiomycetes</taxon>
        <taxon>Chaetothyriomycetidae</taxon>
        <taxon>Chaetothyriales</taxon>
        <taxon>Herpotrichiellaceae</taxon>
        <taxon>Cladophialophora</taxon>
    </lineage>
</organism>
<dbReference type="EMBL" id="KN847041">
    <property type="protein sequence ID" value="KIW32370.1"/>
    <property type="molecule type" value="Genomic_DNA"/>
</dbReference>
<accession>A0A0D2CQU6</accession>
<feature type="region of interest" description="Disordered" evidence="1">
    <location>
        <begin position="301"/>
        <end position="348"/>
    </location>
</feature>
<dbReference type="InterPro" id="IPR035810">
    <property type="entry name" value="PEBP_euk"/>
</dbReference>
<name>A0A0D2CQU6_9EURO</name>
<feature type="compositionally biased region" description="Low complexity" evidence="1">
    <location>
        <begin position="238"/>
        <end position="284"/>
    </location>
</feature>
<dbReference type="OrthoDB" id="440553at2759"/>
<dbReference type="InterPro" id="IPR008914">
    <property type="entry name" value="PEBP"/>
</dbReference>
<dbReference type="VEuPathDB" id="FungiDB:PV07_03922"/>
<evidence type="ECO:0000256" key="1">
    <source>
        <dbReference type="SAM" id="MobiDB-lite"/>
    </source>
</evidence>
<reference evidence="2 3" key="1">
    <citation type="submission" date="2015-01" db="EMBL/GenBank/DDBJ databases">
        <title>The Genome Sequence of Cladophialophora immunda CBS83496.</title>
        <authorList>
            <consortium name="The Broad Institute Genomics Platform"/>
            <person name="Cuomo C."/>
            <person name="de Hoog S."/>
            <person name="Gorbushina A."/>
            <person name="Stielow B."/>
            <person name="Teixiera M."/>
            <person name="Abouelleil A."/>
            <person name="Chapman S.B."/>
            <person name="Priest M."/>
            <person name="Young S.K."/>
            <person name="Wortman J."/>
            <person name="Nusbaum C."/>
            <person name="Birren B."/>
        </authorList>
    </citation>
    <scope>NUCLEOTIDE SEQUENCE [LARGE SCALE GENOMIC DNA]</scope>
    <source>
        <strain evidence="2 3">CBS 83496</strain>
    </source>
</reference>
<dbReference type="SUPFAM" id="SSF49777">
    <property type="entry name" value="PEBP-like"/>
    <property type="match status" value="1"/>
</dbReference>
<dbReference type="GO" id="GO:0005543">
    <property type="term" value="F:phospholipid binding"/>
    <property type="evidence" value="ECO:0007669"/>
    <property type="project" value="TreeGrafter"/>
</dbReference>
<evidence type="ECO:0000313" key="2">
    <source>
        <dbReference type="EMBL" id="KIW32370.1"/>
    </source>
</evidence>
<dbReference type="GO" id="GO:0030162">
    <property type="term" value="P:regulation of proteolysis"/>
    <property type="evidence" value="ECO:0007669"/>
    <property type="project" value="TreeGrafter"/>
</dbReference>
<dbReference type="Proteomes" id="UP000054466">
    <property type="component" value="Unassembled WGS sequence"/>
</dbReference>
<dbReference type="GeneID" id="27343116"/>
<dbReference type="InterPro" id="IPR036610">
    <property type="entry name" value="PEBP-like_sf"/>
</dbReference>
<sequence length="383" mass="39213">MNAPKPYSAFVSLCHSICIALLVENPVFAVMSLVNMKASHSFLLLALATIASAQSAPDFPVQVSTNLRVDFQSSSTSVKPAGVLISRDDVLDAPTVDGPLDSSSTLDFMLFMIDQDATSPDDANTRVQFLQYYQPNLGGASEVLSDFGSDAQNFTSAPAVSYMAPTPPAGDQAHRYTLLLYSQPKDFSIPSSFQSFFDSSDSDARLGFDMAGFADAAGLGQPVAANWFEVQNTSQPATTTTTSSSSTTTTTTTTTTSTSTSTTTSTSDSTSTTSSIPSSSSTSTQAFVSNTTMTVATVTASATGGDSNSPMPAGPSTITTVTTAGLPTTTDSPSASVQTSPSASASVSLASGSSAGMIDVRDSMSGLVAALVFGVAGAGLWLL</sequence>
<dbReference type="GO" id="GO:0030414">
    <property type="term" value="F:peptidase inhibitor activity"/>
    <property type="evidence" value="ECO:0007669"/>
    <property type="project" value="TreeGrafter"/>
</dbReference>
<dbReference type="Gene3D" id="3.90.280.10">
    <property type="entry name" value="PEBP-like"/>
    <property type="match status" value="1"/>
</dbReference>
<feature type="compositionally biased region" description="Low complexity" evidence="1">
    <location>
        <begin position="317"/>
        <end position="348"/>
    </location>
</feature>
<dbReference type="Pfam" id="PF01161">
    <property type="entry name" value="PBP"/>
    <property type="match status" value="1"/>
</dbReference>
<dbReference type="GO" id="GO:0046578">
    <property type="term" value="P:regulation of Ras protein signal transduction"/>
    <property type="evidence" value="ECO:0007669"/>
    <property type="project" value="TreeGrafter"/>
</dbReference>
<evidence type="ECO:0000313" key="3">
    <source>
        <dbReference type="Proteomes" id="UP000054466"/>
    </source>
</evidence>
<dbReference type="PANTHER" id="PTHR11362">
    <property type="entry name" value="PHOSPHATIDYLETHANOLAMINE-BINDING PROTEIN"/>
    <property type="match status" value="1"/>
</dbReference>
<gene>
    <name evidence="2" type="ORF">PV07_03922</name>
</gene>
<proteinExistence type="predicted"/>
<dbReference type="AlphaFoldDB" id="A0A0D2CQU6"/>
<feature type="region of interest" description="Disordered" evidence="1">
    <location>
        <begin position="234"/>
        <end position="284"/>
    </location>
</feature>
<protein>
    <submittedName>
        <fullName evidence="2">Uncharacterized protein</fullName>
    </submittedName>
</protein>
<keyword evidence="3" id="KW-1185">Reference proteome</keyword>
<dbReference type="RefSeq" id="XP_016252586.1">
    <property type="nucleotide sequence ID" value="XM_016390684.1"/>
</dbReference>
<dbReference type="CDD" id="cd00866">
    <property type="entry name" value="PEBP_euk"/>
    <property type="match status" value="1"/>
</dbReference>
<dbReference type="PANTHER" id="PTHR11362:SF141">
    <property type="entry name" value="PHOSPHATIDYLETHANOLAMINE-BINDING PROTEIN"/>
    <property type="match status" value="1"/>
</dbReference>
<dbReference type="HOGENOM" id="CLU_043994_4_0_1"/>